<evidence type="ECO:0000256" key="3">
    <source>
        <dbReference type="ARBA" id="ARBA00022741"/>
    </source>
</evidence>
<keyword evidence="3" id="KW-0547">Nucleotide-binding</keyword>
<evidence type="ECO:0000256" key="5">
    <source>
        <dbReference type="ARBA" id="ARBA00022840"/>
    </source>
</evidence>
<evidence type="ECO:0000256" key="2">
    <source>
        <dbReference type="ARBA" id="ARBA00022679"/>
    </source>
</evidence>
<proteinExistence type="inferred from homology"/>
<dbReference type="PANTHER" id="PTHR43085">
    <property type="entry name" value="HEXOKINASE FAMILY MEMBER"/>
    <property type="match status" value="1"/>
</dbReference>
<dbReference type="InterPro" id="IPR002173">
    <property type="entry name" value="Carboh/pur_kinase_PfkB_CS"/>
</dbReference>
<comment type="similarity">
    <text evidence="1">Belongs to the carbohydrate kinase PfkB family.</text>
</comment>
<dbReference type="SUPFAM" id="SSF53613">
    <property type="entry name" value="Ribokinase-like"/>
    <property type="match status" value="1"/>
</dbReference>
<dbReference type="PANTHER" id="PTHR43085:SF1">
    <property type="entry name" value="PSEUDOURIDINE KINASE-RELATED"/>
    <property type="match status" value="1"/>
</dbReference>
<dbReference type="RefSeq" id="WP_267152361.1">
    <property type="nucleotide sequence ID" value="NZ_JAPMLT010000008.1"/>
</dbReference>
<reference evidence="7 8" key="1">
    <citation type="submission" date="2022-11" db="EMBL/GenBank/DDBJ databases">
        <title>Study of microbial diversity in lake waters.</title>
        <authorList>
            <person name="Zhang J."/>
        </authorList>
    </citation>
    <scope>NUCLEOTIDE SEQUENCE [LARGE SCALE GENOMIC DNA]</scope>
    <source>
        <strain evidence="7 8">DT12</strain>
    </source>
</reference>
<gene>
    <name evidence="7" type="ORF">OS242_14295</name>
</gene>
<dbReference type="InterPro" id="IPR029056">
    <property type="entry name" value="Ribokinase-like"/>
</dbReference>
<dbReference type="InterPro" id="IPR002139">
    <property type="entry name" value="Ribo/fructo_kinase"/>
</dbReference>
<dbReference type="Proteomes" id="UP001208017">
    <property type="component" value="Unassembled WGS sequence"/>
</dbReference>
<dbReference type="InterPro" id="IPR011611">
    <property type="entry name" value="PfkB_dom"/>
</dbReference>
<evidence type="ECO:0000256" key="1">
    <source>
        <dbReference type="ARBA" id="ARBA00010688"/>
    </source>
</evidence>
<protein>
    <submittedName>
        <fullName evidence="7">PfkB family carbohydrate kinase</fullName>
    </submittedName>
</protein>
<name>A0ABT3X582_9BACL</name>
<feature type="domain" description="Carbohydrate kinase PfkB" evidence="6">
    <location>
        <begin position="5"/>
        <end position="317"/>
    </location>
</feature>
<dbReference type="CDD" id="cd01167">
    <property type="entry name" value="bac_FRK"/>
    <property type="match status" value="1"/>
</dbReference>
<dbReference type="Gene3D" id="3.40.1190.20">
    <property type="match status" value="1"/>
</dbReference>
<keyword evidence="5" id="KW-0067">ATP-binding</keyword>
<sequence>MAMYDVLSIGEMIIDFVPNQTGVGLKEVAGFVKAPGGAPANVAVGVAKLGGRSAFLGKFGADAFGDFLIGVLDESGVATGGCVRTEEAKTGLAFIAVDEAGEREFQFYRDPSADMLLEEADIDADWIQQARIVHVGSVTQLLPQAHAATVRALQIAREHGVITSFDVNFRLGIWRGREEEGRRKILETAGLTDVLKVSEWEMEFMTGTTDVETGAAELLALGPKIVFVTLAEKGVYYTSAAGLRGMIPTWRVEVKDATGAGDAFVAGFLRQLSDRVQGRSIDYSLSIPEEIEEMARYANAVGAITVSRMGAIPALPTKEEVFQFMYANRRRKRT</sequence>
<keyword evidence="8" id="KW-1185">Reference proteome</keyword>
<evidence type="ECO:0000313" key="7">
    <source>
        <dbReference type="EMBL" id="MCX7571118.1"/>
    </source>
</evidence>
<comment type="caution">
    <text evidence="7">The sequence shown here is derived from an EMBL/GenBank/DDBJ whole genome shotgun (WGS) entry which is preliminary data.</text>
</comment>
<dbReference type="InterPro" id="IPR050306">
    <property type="entry name" value="PfkB_Carbo_kinase"/>
</dbReference>
<organism evidence="7 8">
    <name type="scientific">Tumebacillus lacus</name>
    <dbReference type="NCBI Taxonomy" id="2995335"/>
    <lineage>
        <taxon>Bacteria</taxon>
        <taxon>Bacillati</taxon>
        <taxon>Bacillota</taxon>
        <taxon>Bacilli</taxon>
        <taxon>Bacillales</taxon>
        <taxon>Alicyclobacillaceae</taxon>
        <taxon>Tumebacillus</taxon>
    </lineage>
</organism>
<dbReference type="PROSITE" id="PS00583">
    <property type="entry name" value="PFKB_KINASES_1"/>
    <property type="match status" value="1"/>
</dbReference>
<dbReference type="PRINTS" id="PR00990">
    <property type="entry name" value="RIBOKINASE"/>
</dbReference>
<evidence type="ECO:0000313" key="8">
    <source>
        <dbReference type="Proteomes" id="UP001208017"/>
    </source>
</evidence>
<accession>A0ABT3X582</accession>
<dbReference type="Pfam" id="PF00294">
    <property type="entry name" value="PfkB"/>
    <property type="match status" value="1"/>
</dbReference>
<evidence type="ECO:0000259" key="6">
    <source>
        <dbReference type="Pfam" id="PF00294"/>
    </source>
</evidence>
<evidence type="ECO:0000256" key="4">
    <source>
        <dbReference type="ARBA" id="ARBA00022777"/>
    </source>
</evidence>
<keyword evidence="4 7" id="KW-0418">Kinase</keyword>
<keyword evidence="2" id="KW-0808">Transferase</keyword>
<dbReference type="GO" id="GO:0016301">
    <property type="term" value="F:kinase activity"/>
    <property type="evidence" value="ECO:0007669"/>
    <property type="project" value="UniProtKB-KW"/>
</dbReference>
<dbReference type="EMBL" id="JAPMLT010000008">
    <property type="protein sequence ID" value="MCX7571118.1"/>
    <property type="molecule type" value="Genomic_DNA"/>
</dbReference>